<evidence type="ECO:0000256" key="13">
    <source>
        <dbReference type="PROSITE-ProRule" id="PRU10040"/>
    </source>
</evidence>
<feature type="domain" description="Pectinesterase inhibitor" evidence="17">
    <location>
        <begin position="89"/>
        <end position="242"/>
    </location>
</feature>
<evidence type="ECO:0000256" key="14">
    <source>
        <dbReference type="RuleBase" id="RU000589"/>
    </source>
</evidence>
<dbReference type="Gene3D" id="1.20.140.40">
    <property type="entry name" value="Invertase/pectin methylesterase inhibitor family protein"/>
    <property type="match status" value="1"/>
</dbReference>
<dbReference type="Pfam" id="PF01095">
    <property type="entry name" value="Pectinesterase"/>
    <property type="match status" value="1"/>
</dbReference>
<evidence type="ECO:0000313" key="19">
    <source>
        <dbReference type="RefSeq" id="XP_022997659.1"/>
    </source>
</evidence>
<evidence type="ECO:0000256" key="4">
    <source>
        <dbReference type="ARBA" id="ARBA00007786"/>
    </source>
</evidence>
<comment type="pathway">
    <text evidence="2 14">Glycan metabolism; pectin degradation; 2-dehydro-3-deoxy-D-gluconate from pectin: step 1/5.</text>
</comment>
<dbReference type="GeneID" id="111492523"/>
<evidence type="ECO:0000256" key="2">
    <source>
        <dbReference type="ARBA" id="ARBA00005184"/>
    </source>
</evidence>
<evidence type="ECO:0000256" key="12">
    <source>
        <dbReference type="ARBA" id="ARBA00057335"/>
    </source>
</evidence>
<dbReference type="FunFam" id="2.160.20.10:FF:000001">
    <property type="entry name" value="Pectinesterase"/>
    <property type="match status" value="1"/>
</dbReference>
<dbReference type="SUPFAM" id="SSF51126">
    <property type="entry name" value="Pectin lyase-like"/>
    <property type="match status" value="1"/>
</dbReference>
<dbReference type="GO" id="GO:0045490">
    <property type="term" value="P:pectin catabolic process"/>
    <property type="evidence" value="ECO:0007669"/>
    <property type="project" value="UniProtKB-UniRule"/>
</dbReference>
<dbReference type="EC" id="3.1.1.11" evidence="5 14"/>
<dbReference type="Pfam" id="PF04043">
    <property type="entry name" value="PMEI"/>
    <property type="match status" value="1"/>
</dbReference>
<dbReference type="SMART" id="SM00856">
    <property type="entry name" value="PMEI"/>
    <property type="match status" value="1"/>
</dbReference>
<keyword evidence="10" id="KW-0325">Glycoprotein</keyword>
<feature type="active site" evidence="13">
    <location>
        <position position="447"/>
    </location>
</feature>
<evidence type="ECO:0000256" key="3">
    <source>
        <dbReference type="ARBA" id="ARBA00006027"/>
    </source>
</evidence>
<dbReference type="RefSeq" id="XP_022997659.1">
    <property type="nucleotide sequence ID" value="XM_023141891.1"/>
</dbReference>
<evidence type="ECO:0000256" key="11">
    <source>
        <dbReference type="ARBA" id="ARBA00047928"/>
    </source>
</evidence>
<dbReference type="SUPFAM" id="SSF101148">
    <property type="entry name" value="Plant invertase/pectin methylesterase inhibitor"/>
    <property type="match status" value="1"/>
</dbReference>
<keyword evidence="6" id="KW-0964">Secreted</keyword>
<keyword evidence="9" id="KW-1015">Disulfide bond</keyword>
<evidence type="ECO:0000256" key="7">
    <source>
        <dbReference type="ARBA" id="ARBA00022801"/>
    </source>
</evidence>
<evidence type="ECO:0000256" key="16">
    <source>
        <dbReference type="SAM" id="Phobius"/>
    </source>
</evidence>
<evidence type="ECO:0000256" key="15">
    <source>
        <dbReference type="SAM" id="MobiDB-lite"/>
    </source>
</evidence>
<keyword evidence="7 14" id="KW-0378">Hydrolase</keyword>
<feature type="compositionally biased region" description="Polar residues" evidence="15">
    <location>
        <begin position="75"/>
        <end position="85"/>
    </location>
</feature>
<keyword evidence="16" id="KW-0812">Transmembrane</keyword>
<accession>A0A6J1KC66</accession>
<comment type="function">
    <text evidence="12">Acts in the modification of cell walls via demethylesterification of cell wall pectin.</text>
</comment>
<dbReference type="GO" id="GO:0030599">
    <property type="term" value="F:pectinesterase activity"/>
    <property type="evidence" value="ECO:0007669"/>
    <property type="project" value="UniProtKB-UniRule"/>
</dbReference>
<evidence type="ECO:0000256" key="10">
    <source>
        <dbReference type="ARBA" id="ARBA00023180"/>
    </source>
</evidence>
<dbReference type="PROSITE" id="PS00503">
    <property type="entry name" value="PECTINESTERASE_2"/>
    <property type="match status" value="1"/>
</dbReference>
<dbReference type="InterPro" id="IPR006501">
    <property type="entry name" value="Pectinesterase_inhib_dom"/>
</dbReference>
<evidence type="ECO:0000313" key="18">
    <source>
        <dbReference type="Proteomes" id="UP000504608"/>
    </source>
</evidence>
<dbReference type="OrthoDB" id="2019149at2759"/>
<dbReference type="CDD" id="cd15798">
    <property type="entry name" value="PMEI-like_3"/>
    <property type="match status" value="1"/>
</dbReference>
<keyword evidence="8 14" id="KW-0063">Aspartyl esterase</keyword>
<evidence type="ECO:0000256" key="5">
    <source>
        <dbReference type="ARBA" id="ARBA00013229"/>
    </source>
</evidence>
<dbReference type="GO" id="GO:0042545">
    <property type="term" value="P:cell wall modification"/>
    <property type="evidence" value="ECO:0007669"/>
    <property type="project" value="UniProtKB-UniRule"/>
</dbReference>
<dbReference type="AlphaFoldDB" id="A0A6J1KC66"/>
<dbReference type="InterPro" id="IPR011050">
    <property type="entry name" value="Pectin_lyase_fold/virulence"/>
</dbReference>
<dbReference type="Proteomes" id="UP000504608">
    <property type="component" value="Unplaced"/>
</dbReference>
<organism evidence="18 19">
    <name type="scientific">Cucurbita maxima</name>
    <name type="common">Pumpkin</name>
    <name type="synonym">Winter squash</name>
    <dbReference type="NCBI Taxonomy" id="3661"/>
    <lineage>
        <taxon>Eukaryota</taxon>
        <taxon>Viridiplantae</taxon>
        <taxon>Streptophyta</taxon>
        <taxon>Embryophyta</taxon>
        <taxon>Tracheophyta</taxon>
        <taxon>Spermatophyta</taxon>
        <taxon>Magnoliopsida</taxon>
        <taxon>eudicotyledons</taxon>
        <taxon>Gunneridae</taxon>
        <taxon>Pentapetalae</taxon>
        <taxon>rosids</taxon>
        <taxon>fabids</taxon>
        <taxon>Cucurbitales</taxon>
        <taxon>Cucurbitaceae</taxon>
        <taxon>Cucurbiteae</taxon>
        <taxon>Cucurbita</taxon>
    </lineage>
</organism>
<comment type="similarity">
    <text evidence="3">In the N-terminal section; belongs to the PMEI family.</text>
</comment>
<keyword evidence="18" id="KW-1185">Reference proteome</keyword>
<dbReference type="InterPro" id="IPR000070">
    <property type="entry name" value="Pectinesterase_cat"/>
</dbReference>
<keyword evidence="16" id="KW-1133">Transmembrane helix</keyword>
<dbReference type="KEGG" id="cmax:111492523"/>
<dbReference type="GO" id="GO:0004857">
    <property type="term" value="F:enzyme inhibitor activity"/>
    <property type="evidence" value="ECO:0007669"/>
    <property type="project" value="InterPro"/>
</dbReference>
<gene>
    <name evidence="19" type="primary">LOC111492523</name>
</gene>
<feature type="compositionally biased region" description="Low complexity" evidence="15">
    <location>
        <begin position="52"/>
        <end position="61"/>
    </location>
</feature>
<evidence type="ECO:0000256" key="1">
    <source>
        <dbReference type="ARBA" id="ARBA00004191"/>
    </source>
</evidence>
<dbReference type="PANTHER" id="PTHR31707">
    <property type="entry name" value="PECTINESTERASE"/>
    <property type="match status" value="1"/>
</dbReference>
<dbReference type="UniPathway" id="UPA00545">
    <property type="reaction ID" value="UER00823"/>
</dbReference>
<dbReference type="Gene3D" id="2.160.20.10">
    <property type="entry name" value="Single-stranded right-handed beta-helix, Pectin lyase-like"/>
    <property type="match status" value="1"/>
</dbReference>
<comment type="subcellular location">
    <subcellularLocation>
        <location evidence="1">Secreted</location>
        <location evidence="1">Cell wall</location>
    </subcellularLocation>
</comment>
<evidence type="ECO:0000256" key="6">
    <source>
        <dbReference type="ARBA" id="ARBA00022512"/>
    </source>
</evidence>
<comment type="catalytic activity">
    <reaction evidence="11 14">
        <text>[(1-&gt;4)-alpha-D-galacturonosyl methyl ester](n) + n H2O = [(1-&gt;4)-alpha-D-galacturonosyl](n) + n methanol + n H(+)</text>
        <dbReference type="Rhea" id="RHEA:22380"/>
        <dbReference type="Rhea" id="RHEA-COMP:14570"/>
        <dbReference type="Rhea" id="RHEA-COMP:14573"/>
        <dbReference type="ChEBI" id="CHEBI:15377"/>
        <dbReference type="ChEBI" id="CHEBI:15378"/>
        <dbReference type="ChEBI" id="CHEBI:17790"/>
        <dbReference type="ChEBI" id="CHEBI:140522"/>
        <dbReference type="ChEBI" id="CHEBI:140523"/>
        <dbReference type="EC" id="3.1.1.11"/>
    </reaction>
</comment>
<name>A0A6J1KC66_CUCMA</name>
<dbReference type="InterPro" id="IPR035513">
    <property type="entry name" value="Invertase/methylesterase_inhib"/>
</dbReference>
<proteinExistence type="inferred from homology"/>
<feature type="transmembrane region" description="Helical" evidence="16">
    <location>
        <begin position="21"/>
        <end position="45"/>
    </location>
</feature>
<keyword evidence="16" id="KW-0472">Membrane</keyword>
<dbReference type="FunFam" id="1.20.140.40:FF:000001">
    <property type="entry name" value="Pectinesterase"/>
    <property type="match status" value="1"/>
</dbReference>
<feature type="region of interest" description="Disordered" evidence="15">
    <location>
        <begin position="49"/>
        <end position="85"/>
    </location>
</feature>
<dbReference type="InterPro" id="IPR033131">
    <property type="entry name" value="Pectinesterase_Asp_AS"/>
</dbReference>
<evidence type="ECO:0000259" key="17">
    <source>
        <dbReference type="SMART" id="SM00856"/>
    </source>
</evidence>
<protein>
    <recommendedName>
        <fullName evidence="5 14">Pectinesterase</fullName>
        <ecNumber evidence="5 14">3.1.1.11</ecNumber>
    </recommendedName>
</protein>
<sequence>MVFQDFDQISERRRLERARKFRQRVIITVVLATVIILLIAAAVFIQVSPAPSSSSSSSSKTSNKDGKSKKHPKSNTDTDTGTNAKDASSAEKMIVMICNSTDYKEKCESILKDGLKADPKSSDPKELIKLAITAAAAEVKSALKKATNLKFTTPEEKGAFEDCKVLMEDAVEELEMSMTAVSKKNQGKLTEKATPDLNNWLSAVMSYHETCVDGFPDGSKMKAEMEKIGKSGKELTSNSMAMISQVATFFSKFESEGPGEGAATRRRLMDQDELPSWMDSNERRMLKGATAGDKPTPNVVVAQDGSGNFKTINEALAAMPAKYDGRYVIYLKEGIYEEAVVITKKMVNVTMYGDGSQKSMISGNKNFADGVRTFQTASFVALGDGFFAQAIGFRNTAGPEKHQAVAARVQADRAIFLNCRFDGYQDTLYAQAHRHFYRSCLIAGTIDFIFGDAAAIFQNCNMMVKKPLDNQQNIVTAQGRSDRHETTAIVLQRCKILADKTLEPVKSQFKSYLGRPWKEYSRTIVMESTIEDIIHPDGWLAWKGDFALKTLYYAEFNNEGPGAKTEGRVKWPGHKVIDKEEAAKFTIGSFLEVDWIQSTSAPVHVGLF</sequence>
<dbReference type="InterPro" id="IPR012334">
    <property type="entry name" value="Pectin_lyas_fold"/>
</dbReference>
<evidence type="ECO:0000256" key="9">
    <source>
        <dbReference type="ARBA" id="ARBA00023157"/>
    </source>
</evidence>
<dbReference type="NCBIfam" id="TIGR01614">
    <property type="entry name" value="PME_inhib"/>
    <property type="match status" value="1"/>
</dbReference>
<evidence type="ECO:0000256" key="8">
    <source>
        <dbReference type="ARBA" id="ARBA00023085"/>
    </source>
</evidence>
<reference evidence="19" key="1">
    <citation type="submission" date="2025-08" db="UniProtKB">
        <authorList>
            <consortium name="RefSeq"/>
        </authorList>
    </citation>
    <scope>IDENTIFICATION</scope>
    <source>
        <tissue evidence="19">Young leaves</tissue>
    </source>
</reference>
<comment type="similarity">
    <text evidence="4">In the C-terminal section; belongs to the pectinesterase family.</text>
</comment>
<keyword evidence="6" id="KW-0134">Cell wall</keyword>